<dbReference type="InterPro" id="IPR040079">
    <property type="entry name" value="Glutathione_S-Trfase"/>
</dbReference>
<dbReference type="Gene3D" id="3.40.30.10">
    <property type="entry name" value="Glutaredoxin"/>
    <property type="match status" value="1"/>
</dbReference>
<dbReference type="InterPro" id="IPR010987">
    <property type="entry name" value="Glutathione-S-Trfase_C-like"/>
</dbReference>
<accession>A0ABU6JB29</accession>
<dbReference type="InterPro" id="IPR036249">
    <property type="entry name" value="Thioredoxin-like_sf"/>
</dbReference>
<dbReference type="Proteomes" id="UP001352263">
    <property type="component" value="Unassembled WGS sequence"/>
</dbReference>
<dbReference type="CDD" id="cd03057">
    <property type="entry name" value="GST_N_Beta"/>
    <property type="match status" value="1"/>
</dbReference>
<gene>
    <name evidence="3" type="ORF">RY831_16980</name>
</gene>
<dbReference type="Pfam" id="PF13410">
    <property type="entry name" value="GST_C_2"/>
    <property type="match status" value="1"/>
</dbReference>
<dbReference type="SFLD" id="SFLDG01150">
    <property type="entry name" value="Main.1:_Beta-like"/>
    <property type="match status" value="1"/>
</dbReference>
<feature type="domain" description="GST C-terminal" evidence="2">
    <location>
        <begin position="86"/>
        <end position="211"/>
    </location>
</feature>
<dbReference type="InterPro" id="IPR036282">
    <property type="entry name" value="Glutathione-S-Trfase_C_sf"/>
</dbReference>
<dbReference type="SUPFAM" id="SSF47616">
    <property type="entry name" value="GST C-terminal domain-like"/>
    <property type="match status" value="1"/>
</dbReference>
<dbReference type="SFLD" id="SFLDS00019">
    <property type="entry name" value="Glutathione_Transferase_(cytos"/>
    <property type="match status" value="1"/>
</dbReference>
<evidence type="ECO:0000259" key="2">
    <source>
        <dbReference type="PROSITE" id="PS50405"/>
    </source>
</evidence>
<evidence type="ECO:0000259" key="1">
    <source>
        <dbReference type="PROSITE" id="PS50404"/>
    </source>
</evidence>
<dbReference type="CDD" id="cd03188">
    <property type="entry name" value="GST_C_Beta"/>
    <property type="match status" value="1"/>
</dbReference>
<dbReference type="PROSITE" id="PS50404">
    <property type="entry name" value="GST_NTER"/>
    <property type="match status" value="1"/>
</dbReference>
<dbReference type="EMBL" id="JAWIIV010000014">
    <property type="protein sequence ID" value="MEC4720862.1"/>
    <property type="molecule type" value="Genomic_DNA"/>
</dbReference>
<dbReference type="SUPFAM" id="SSF52833">
    <property type="entry name" value="Thioredoxin-like"/>
    <property type="match status" value="1"/>
</dbReference>
<dbReference type="SFLD" id="SFLDG00358">
    <property type="entry name" value="Main_(cytGST)"/>
    <property type="match status" value="1"/>
</dbReference>
<feature type="domain" description="GST N-terminal" evidence="1">
    <location>
        <begin position="1"/>
        <end position="80"/>
    </location>
</feature>
<organism evidence="3 4">
    <name type="scientific">Noviherbaspirillum album</name>
    <dbReference type="NCBI Taxonomy" id="3080276"/>
    <lineage>
        <taxon>Bacteria</taxon>
        <taxon>Pseudomonadati</taxon>
        <taxon>Pseudomonadota</taxon>
        <taxon>Betaproteobacteria</taxon>
        <taxon>Burkholderiales</taxon>
        <taxon>Oxalobacteraceae</taxon>
        <taxon>Noviherbaspirillum</taxon>
    </lineage>
</organism>
<reference evidence="3 4" key="1">
    <citation type="submission" date="2023-10" db="EMBL/GenBank/DDBJ databases">
        <title>Noviherbaspirillum sp. CPCC 100848 genome assembly.</title>
        <authorList>
            <person name="Li X.Y."/>
            <person name="Fang X.M."/>
        </authorList>
    </citation>
    <scope>NUCLEOTIDE SEQUENCE [LARGE SCALE GENOMIC DNA]</scope>
    <source>
        <strain evidence="3 4">CPCC 100848</strain>
    </source>
</reference>
<evidence type="ECO:0000313" key="3">
    <source>
        <dbReference type="EMBL" id="MEC4720862.1"/>
    </source>
</evidence>
<dbReference type="InterPro" id="IPR004045">
    <property type="entry name" value="Glutathione_S-Trfase_N"/>
</dbReference>
<dbReference type="PANTHER" id="PTHR44051">
    <property type="entry name" value="GLUTATHIONE S-TRANSFERASE-RELATED"/>
    <property type="match status" value="1"/>
</dbReference>
<dbReference type="PROSITE" id="PS50405">
    <property type="entry name" value="GST_CTER"/>
    <property type="match status" value="1"/>
</dbReference>
<evidence type="ECO:0000313" key="4">
    <source>
        <dbReference type="Proteomes" id="UP001352263"/>
    </source>
</evidence>
<protein>
    <submittedName>
        <fullName evidence="3">Glutathione S-transferase family protein</fullName>
    </submittedName>
</protein>
<dbReference type="PANTHER" id="PTHR44051:SF21">
    <property type="entry name" value="GLUTATHIONE S-TRANSFERASE FAMILY PROTEIN"/>
    <property type="match status" value="1"/>
</dbReference>
<dbReference type="Gene3D" id="1.20.1050.10">
    <property type="match status" value="1"/>
</dbReference>
<keyword evidence="4" id="KW-1185">Reference proteome</keyword>
<name>A0ABU6JB29_9BURK</name>
<proteinExistence type="predicted"/>
<comment type="caution">
    <text evidence="3">The sequence shown here is derived from an EMBL/GenBank/DDBJ whole genome shotgun (WGS) entry which is preliminary data.</text>
</comment>
<dbReference type="Pfam" id="PF13417">
    <property type="entry name" value="GST_N_3"/>
    <property type="match status" value="1"/>
</dbReference>
<sequence length="213" mass="24072">MYTLYYSPGSASMAVHAALIEAGAPYSLEMLDFERGEQRSKAYLRINPQGTVPTLIIDGAAYVESAALMLALAERHPESELGPRAGSPLRPAWQQWMVYLSNNLGATFRYWFYPGDLGADEHPPHVRKALQDKIESVWSRLDGELAANGPYLLGEHFSAADLLLTMYMRWSRNMPRPATSWPALDRLALLVRQRESWKRMVEIEGLTDWTLMA</sequence>
<dbReference type="RefSeq" id="WP_326507576.1">
    <property type="nucleotide sequence ID" value="NZ_JAWIIV010000014.1"/>
</dbReference>